<dbReference type="PANTHER" id="PTHR39165">
    <property type="entry name" value="IG HYPOTHETICAL 17883"/>
    <property type="match status" value="1"/>
</dbReference>
<feature type="transmembrane region" description="Helical" evidence="1">
    <location>
        <begin position="92"/>
        <end position="115"/>
    </location>
</feature>
<keyword evidence="1" id="KW-1133">Transmembrane helix</keyword>
<proteinExistence type="predicted"/>
<keyword evidence="1" id="KW-0812">Transmembrane</keyword>
<accession>A0A7W8GBG9</accession>
<protein>
    <recommendedName>
        <fullName evidence="4">DUF456 domain-containing protein</fullName>
    </recommendedName>
</protein>
<evidence type="ECO:0000313" key="2">
    <source>
        <dbReference type="EMBL" id="MBB5227262.1"/>
    </source>
</evidence>
<evidence type="ECO:0000313" key="3">
    <source>
        <dbReference type="Proteomes" id="UP000518887"/>
    </source>
</evidence>
<comment type="caution">
    <text evidence="2">The sequence shown here is derived from an EMBL/GenBank/DDBJ whole genome shotgun (WGS) entry which is preliminary data.</text>
</comment>
<dbReference type="InterPro" id="IPR007403">
    <property type="entry name" value="DUF456"/>
</dbReference>
<sequence length="164" mass="17520">MHFDPTLFFAILAGVLLLVGLVGTVLPVLPGPPIAWAGLLAAHFSNYSNLEVWILIATGIAAVFVTVIDNVFPSLMTKKAGGSKAATWGCTIGLLASFFLGPLFILIAPFVGAFIGEMIHDSSDAGRALKAAFGAFKGFLLGTGLKMITVICFIWLFLWSIFWR</sequence>
<dbReference type="EMBL" id="JACHFQ010000009">
    <property type="protein sequence ID" value="MBB5227262.1"/>
    <property type="molecule type" value="Genomic_DNA"/>
</dbReference>
<keyword evidence="3" id="KW-1185">Reference proteome</keyword>
<evidence type="ECO:0008006" key="4">
    <source>
        <dbReference type="Google" id="ProtNLM"/>
    </source>
</evidence>
<reference evidence="2 3" key="1">
    <citation type="submission" date="2020-08" db="EMBL/GenBank/DDBJ databases">
        <title>Genomic Encyclopedia of Type Strains, Phase IV (KMG-IV): sequencing the most valuable type-strain genomes for metagenomic binning, comparative biology and taxonomic classification.</title>
        <authorList>
            <person name="Goeker M."/>
        </authorList>
    </citation>
    <scope>NUCLEOTIDE SEQUENCE [LARGE SCALE GENOMIC DNA]</scope>
    <source>
        <strain evidence="2 3">DSM 103462</strain>
    </source>
</reference>
<organism evidence="2 3">
    <name type="scientific">Treponema ruminis</name>
    <dbReference type="NCBI Taxonomy" id="744515"/>
    <lineage>
        <taxon>Bacteria</taxon>
        <taxon>Pseudomonadati</taxon>
        <taxon>Spirochaetota</taxon>
        <taxon>Spirochaetia</taxon>
        <taxon>Spirochaetales</taxon>
        <taxon>Treponemataceae</taxon>
        <taxon>Treponema</taxon>
    </lineage>
</organism>
<gene>
    <name evidence="2" type="ORF">HNP76_002660</name>
</gene>
<dbReference type="Proteomes" id="UP000518887">
    <property type="component" value="Unassembled WGS sequence"/>
</dbReference>
<dbReference type="PANTHER" id="PTHR39165:SF1">
    <property type="entry name" value="DUF456 DOMAIN-CONTAINING PROTEIN"/>
    <property type="match status" value="1"/>
</dbReference>
<feature type="transmembrane region" description="Helical" evidence="1">
    <location>
        <begin position="53"/>
        <end position="72"/>
    </location>
</feature>
<evidence type="ECO:0000256" key="1">
    <source>
        <dbReference type="SAM" id="Phobius"/>
    </source>
</evidence>
<feature type="transmembrane region" description="Helical" evidence="1">
    <location>
        <begin position="135"/>
        <end position="162"/>
    </location>
</feature>
<name>A0A7W8GBG9_9SPIR</name>
<dbReference type="Pfam" id="PF04306">
    <property type="entry name" value="DUF456"/>
    <property type="match status" value="1"/>
</dbReference>
<dbReference type="RefSeq" id="WP_184661326.1">
    <property type="nucleotide sequence ID" value="NZ_CP031518.1"/>
</dbReference>
<dbReference type="AlphaFoldDB" id="A0A7W8GBG9"/>
<keyword evidence="1" id="KW-0472">Membrane</keyword>